<evidence type="ECO:0000256" key="5">
    <source>
        <dbReference type="PIRSR" id="PIRSR615500-1"/>
    </source>
</evidence>
<keyword evidence="3 6" id="KW-0378">Hydrolase</keyword>
<dbReference type="PRINTS" id="PR00723">
    <property type="entry name" value="SUBTILISIN"/>
</dbReference>
<feature type="active site" description="Charge relay system" evidence="5 6">
    <location>
        <position position="149"/>
    </location>
</feature>
<dbReference type="InterPro" id="IPR000209">
    <property type="entry name" value="Peptidase_S8/S53_dom"/>
</dbReference>
<sequence>MSPTPYRWIREYGCRMDSDLRSCLIRRLHVLRWIPCVLHRAAIRTLHHFRRIRVLVQLEDGTLTASNHLESALYKLNTPSPQYFNSIRTYSLKLSMDQLQEVIELPGVKRVYLDRKVYALLDTATKTTKAPIAWSKGNEGEGANIAVIDTGIHPHSDLTRPQNRIIAFKDFVKGKKSPYDDNGHGTHCAGDAAGNGFSSQGKYRGPASKASLIGVKVLGKTGSGNLSDVISGIQWCIDHKDEYNIRVLSISLGSQSHTSYRDDPIAQIVGQAWKQGIVVVAAAGNDGPDAGTISSPGIHPRIITVGATDDRKTPDLSDDRIASFSSRGPTTDGVIKPDIVAPGSQVTSLRAPGSYIDKMSYESRVDQHYSVMSGTSMATPIVAGIAAILLTEHPEWTPDQVKRNLMKTAADMGLDSQAQGSGQVQIRRSQFTE</sequence>
<dbReference type="InterPro" id="IPR023828">
    <property type="entry name" value="Peptidase_S8_Ser-AS"/>
</dbReference>
<dbReference type="AlphaFoldDB" id="A0A235B9J1"/>
<dbReference type="InterPro" id="IPR036852">
    <property type="entry name" value="Peptidase_S8/S53_dom_sf"/>
</dbReference>
<dbReference type="Gene3D" id="3.40.50.200">
    <property type="entry name" value="Peptidase S8/S53 domain"/>
    <property type="match status" value="1"/>
</dbReference>
<evidence type="ECO:0000313" key="11">
    <source>
        <dbReference type="Proteomes" id="UP000215459"/>
    </source>
</evidence>
<dbReference type="Pfam" id="PF00082">
    <property type="entry name" value="Peptidase_S8"/>
    <property type="match status" value="1"/>
</dbReference>
<keyword evidence="2 6" id="KW-0645">Protease</keyword>
<evidence type="ECO:0000259" key="9">
    <source>
        <dbReference type="Pfam" id="PF00082"/>
    </source>
</evidence>
<organism evidence="10 11">
    <name type="scientific">Paludifilum halophilum</name>
    <dbReference type="NCBI Taxonomy" id="1642702"/>
    <lineage>
        <taxon>Bacteria</taxon>
        <taxon>Bacillati</taxon>
        <taxon>Bacillota</taxon>
        <taxon>Bacilli</taxon>
        <taxon>Bacillales</taxon>
        <taxon>Thermoactinomycetaceae</taxon>
        <taxon>Paludifilum</taxon>
    </lineage>
</organism>
<feature type="compositionally biased region" description="Basic and acidic residues" evidence="8">
    <location>
        <begin position="308"/>
        <end position="321"/>
    </location>
</feature>
<dbReference type="PROSITE" id="PS00136">
    <property type="entry name" value="SUBTILASE_ASP"/>
    <property type="match status" value="1"/>
</dbReference>
<dbReference type="InterPro" id="IPR015500">
    <property type="entry name" value="Peptidase_S8_subtilisin-rel"/>
</dbReference>
<evidence type="ECO:0000256" key="1">
    <source>
        <dbReference type="ARBA" id="ARBA00011073"/>
    </source>
</evidence>
<name>A0A235B9J1_9BACL</name>
<dbReference type="PROSITE" id="PS51892">
    <property type="entry name" value="SUBTILASE"/>
    <property type="match status" value="1"/>
</dbReference>
<dbReference type="PROSITE" id="PS00137">
    <property type="entry name" value="SUBTILASE_HIS"/>
    <property type="match status" value="1"/>
</dbReference>
<evidence type="ECO:0000256" key="7">
    <source>
        <dbReference type="RuleBase" id="RU003355"/>
    </source>
</evidence>
<dbReference type="OrthoDB" id="9798386at2"/>
<gene>
    <name evidence="10" type="ORF">CHM34_03670</name>
</gene>
<dbReference type="InterPro" id="IPR022398">
    <property type="entry name" value="Peptidase_S8_His-AS"/>
</dbReference>
<dbReference type="PANTHER" id="PTHR43806">
    <property type="entry name" value="PEPTIDASE S8"/>
    <property type="match status" value="1"/>
</dbReference>
<evidence type="ECO:0000256" key="3">
    <source>
        <dbReference type="ARBA" id="ARBA00022801"/>
    </source>
</evidence>
<dbReference type="PROSITE" id="PS00138">
    <property type="entry name" value="SUBTILASE_SER"/>
    <property type="match status" value="1"/>
</dbReference>
<dbReference type="GO" id="GO:0006508">
    <property type="term" value="P:proteolysis"/>
    <property type="evidence" value="ECO:0007669"/>
    <property type="project" value="UniProtKB-KW"/>
</dbReference>
<evidence type="ECO:0000256" key="8">
    <source>
        <dbReference type="SAM" id="MobiDB-lite"/>
    </source>
</evidence>
<keyword evidence="11" id="KW-1185">Reference proteome</keyword>
<dbReference type="PANTHER" id="PTHR43806:SF65">
    <property type="entry name" value="SERINE PROTEASE APRX"/>
    <property type="match status" value="1"/>
</dbReference>
<comment type="caution">
    <text evidence="10">The sequence shown here is derived from an EMBL/GenBank/DDBJ whole genome shotgun (WGS) entry which is preliminary data.</text>
</comment>
<feature type="domain" description="Peptidase S8/S53" evidence="9">
    <location>
        <begin position="140"/>
        <end position="422"/>
    </location>
</feature>
<feature type="active site" description="Charge relay system" evidence="5 6">
    <location>
        <position position="376"/>
    </location>
</feature>
<dbReference type="CDD" id="cd07487">
    <property type="entry name" value="Peptidases_S8_1"/>
    <property type="match status" value="1"/>
</dbReference>
<comment type="similarity">
    <text evidence="1 6 7">Belongs to the peptidase S8 family.</text>
</comment>
<dbReference type="GO" id="GO:0004252">
    <property type="term" value="F:serine-type endopeptidase activity"/>
    <property type="evidence" value="ECO:0007669"/>
    <property type="project" value="UniProtKB-UniRule"/>
</dbReference>
<dbReference type="RefSeq" id="WP_094263240.1">
    <property type="nucleotide sequence ID" value="NZ_NOWF01000002.1"/>
</dbReference>
<dbReference type="InterPro" id="IPR050131">
    <property type="entry name" value="Peptidase_S8_subtilisin-like"/>
</dbReference>
<evidence type="ECO:0000256" key="4">
    <source>
        <dbReference type="ARBA" id="ARBA00022825"/>
    </source>
</evidence>
<dbReference type="Proteomes" id="UP000215459">
    <property type="component" value="Unassembled WGS sequence"/>
</dbReference>
<feature type="active site" description="Charge relay system" evidence="5 6">
    <location>
        <position position="184"/>
    </location>
</feature>
<evidence type="ECO:0000256" key="6">
    <source>
        <dbReference type="PROSITE-ProRule" id="PRU01240"/>
    </source>
</evidence>
<keyword evidence="4 6" id="KW-0720">Serine protease</keyword>
<feature type="region of interest" description="Disordered" evidence="8">
    <location>
        <begin position="308"/>
        <end position="328"/>
    </location>
</feature>
<evidence type="ECO:0000313" key="10">
    <source>
        <dbReference type="EMBL" id="OYD08892.1"/>
    </source>
</evidence>
<dbReference type="InterPro" id="IPR023827">
    <property type="entry name" value="Peptidase_S8_Asp-AS"/>
</dbReference>
<proteinExistence type="inferred from homology"/>
<accession>A0A235B9J1</accession>
<evidence type="ECO:0000256" key="2">
    <source>
        <dbReference type="ARBA" id="ARBA00022670"/>
    </source>
</evidence>
<dbReference type="SUPFAM" id="SSF52743">
    <property type="entry name" value="Subtilisin-like"/>
    <property type="match status" value="1"/>
</dbReference>
<dbReference type="EMBL" id="NOWF01000002">
    <property type="protein sequence ID" value="OYD08892.1"/>
    <property type="molecule type" value="Genomic_DNA"/>
</dbReference>
<protein>
    <submittedName>
        <fullName evidence="10">Peptidase S8</fullName>
    </submittedName>
</protein>
<reference evidence="10 11" key="1">
    <citation type="submission" date="2017-07" db="EMBL/GenBank/DDBJ databases">
        <title>The genome sequence of Paludifilum halophilum highlights mechanisms for microbial adaptation to high salt environemnts.</title>
        <authorList>
            <person name="Belbahri L."/>
        </authorList>
    </citation>
    <scope>NUCLEOTIDE SEQUENCE [LARGE SCALE GENOMIC DNA]</scope>
    <source>
        <strain evidence="10 11">DSM 102817</strain>
    </source>
</reference>